<organism evidence="2 3">
    <name type="scientific">Anaerobaca lacustris</name>
    <dbReference type="NCBI Taxonomy" id="3044600"/>
    <lineage>
        <taxon>Bacteria</taxon>
        <taxon>Pseudomonadati</taxon>
        <taxon>Planctomycetota</taxon>
        <taxon>Phycisphaerae</taxon>
        <taxon>Sedimentisphaerales</taxon>
        <taxon>Anaerobacaceae</taxon>
        <taxon>Anaerobaca</taxon>
    </lineage>
</organism>
<proteinExistence type="predicted"/>
<keyword evidence="1" id="KW-0472">Membrane</keyword>
<evidence type="ECO:0000313" key="2">
    <source>
        <dbReference type="EMBL" id="MDI6450724.1"/>
    </source>
</evidence>
<dbReference type="Pfam" id="PF07963">
    <property type="entry name" value="N_methyl"/>
    <property type="match status" value="1"/>
</dbReference>
<evidence type="ECO:0000313" key="3">
    <source>
        <dbReference type="Proteomes" id="UP001431776"/>
    </source>
</evidence>
<reference evidence="2" key="1">
    <citation type="submission" date="2023-05" db="EMBL/GenBank/DDBJ databases">
        <title>Anaerotaeda fermentans gen. nov., sp. nov., a novel anaerobic planctomycete of the new family within the order Sedimentisphaerales isolated from Taman Peninsula, Russia.</title>
        <authorList>
            <person name="Khomyakova M.A."/>
            <person name="Merkel A.Y."/>
            <person name="Slobodkin A.I."/>
        </authorList>
    </citation>
    <scope>NUCLEOTIDE SEQUENCE</scope>
    <source>
        <strain evidence="2">M17dextr</strain>
    </source>
</reference>
<dbReference type="Gene3D" id="3.30.700.10">
    <property type="entry name" value="Glycoprotein, Type 4 Pilin"/>
    <property type="match status" value="1"/>
</dbReference>
<keyword evidence="3" id="KW-1185">Reference proteome</keyword>
<dbReference type="RefSeq" id="WP_349246133.1">
    <property type="nucleotide sequence ID" value="NZ_JASCXX010000023.1"/>
</dbReference>
<accession>A0AAW6U4A5</accession>
<keyword evidence="1" id="KW-0812">Transmembrane</keyword>
<feature type="transmembrane region" description="Helical" evidence="1">
    <location>
        <begin position="21"/>
        <end position="42"/>
    </location>
</feature>
<dbReference type="AlphaFoldDB" id="A0AAW6U4A5"/>
<gene>
    <name evidence="2" type="ORF">QJ522_16820</name>
</gene>
<dbReference type="EMBL" id="JASCXX010000023">
    <property type="protein sequence ID" value="MDI6450724.1"/>
    <property type="molecule type" value="Genomic_DNA"/>
</dbReference>
<keyword evidence="1" id="KW-1133">Transmembrane helix</keyword>
<dbReference type="PANTHER" id="PTHR30093">
    <property type="entry name" value="GENERAL SECRETION PATHWAY PROTEIN G"/>
    <property type="match status" value="1"/>
</dbReference>
<name>A0AAW6U4A5_9BACT</name>
<evidence type="ECO:0000256" key="1">
    <source>
        <dbReference type="SAM" id="Phobius"/>
    </source>
</evidence>
<dbReference type="SUPFAM" id="SSF54523">
    <property type="entry name" value="Pili subunits"/>
    <property type="match status" value="1"/>
</dbReference>
<sequence>MTKVLLPSGTRCRKGFTLIELLVVIAIIALLMAILIPTLNMARKQVRGTVCMAALKQWGLCYHLYAQDHESKLPVFIGGTHQTTYMDSLRPYYADINKMRTCPSATQVATGNPTGAQAQSFFGYTRNAWQIDVAQAEWMADTDWGIGSFGENSWLRNSMDAGGNRLQTDLTWAAIDVKGIKDVPFIGDARWNNAWPDSSDPVPGDVATEEQMFHIGNWSRMVCYAMRRHRAGLNICFGDASVRYVRAEDLWTLRWNRQSQPVDVGDNLRWMTAW</sequence>
<dbReference type="InterPro" id="IPR012902">
    <property type="entry name" value="N_methyl_site"/>
</dbReference>
<dbReference type="Proteomes" id="UP001431776">
    <property type="component" value="Unassembled WGS sequence"/>
</dbReference>
<protein>
    <submittedName>
        <fullName evidence="2">Type II secretion system protein</fullName>
    </submittedName>
</protein>
<dbReference type="PROSITE" id="PS00409">
    <property type="entry name" value="PROKAR_NTER_METHYL"/>
    <property type="match status" value="1"/>
</dbReference>
<dbReference type="InterPro" id="IPR045584">
    <property type="entry name" value="Pilin-like"/>
</dbReference>
<comment type="caution">
    <text evidence="2">The sequence shown here is derived from an EMBL/GenBank/DDBJ whole genome shotgun (WGS) entry which is preliminary data.</text>
</comment>
<dbReference type="NCBIfam" id="TIGR02532">
    <property type="entry name" value="IV_pilin_GFxxxE"/>
    <property type="match status" value="1"/>
</dbReference>